<feature type="domain" description="Glycosyltransferase 2-like" evidence="4">
    <location>
        <begin position="6"/>
        <end position="161"/>
    </location>
</feature>
<evidence type="ECO:0000256" key="1">
    <source>
        <dbReference type="ARBA" id="ARBA00006739"/>
    </source>
</evidence>
<dbReference type="OrthoDB" id="7665907at2"/>
<gene>
    <name evidence="5" type="ORF">BSR29_06665</name>
</gene>
<dbReference type="RefSeq" id="WP_073709525.1">
    <property type="nucleotide sequence ID" value="NZ_MQSV01000004.1"/>
</dbReference>
<name>A0A1Q5PKY0_9ACTO</name>
<organism evidence="5 6">
    <name type="scientific">Boudabousia liubingyangii</name>
    <dbReference type="NCBI Taxonomy" id="1921764"/>
    <lineage>
        <taxon>Bacteria</taxon>
        <taxon>Bacillati</taxon>
        <taxon>Actinomycetota</taxon>
        <taxon>Actinomycetes</taxon>
        <taxon>Actinomycetales</taxon>
        <taxon>Actinomycetaceae</taxon>
        <taxon>Boudabousia</taxon>
    </lineage>
</organism>
<proteinExistence type="inferred from homology"/>
<comment type="similarity">
    <text evidence="1">Belongs to the glycosyltransferase 2 family.</text>
</comment>
<dbReference type="EMBL" id="MQSV01000004">
    <property type="protein sequence ID" value="OKL47293.1"/>
    <property type="molecule type" value="Genomic_DNA"/>
</dbReference>
<dbReference type="PANTHER" id="PTHR43685">
    <property type="entry name" value="GLYCOSYLTRANSFERASE"/>
    <property type="match status" value="1"/>
</dbReference>
<evidence type="ECO:0000259" key="4">
    <source>
        <dbReference type="Pfam" id="PF00535"/>
    </source>
</evidence>
<dbReference type="Proteomes" id="UP000186785">
    <property type="component" value="Unassembled WGS sequence"/>
</dbReference>
<dbReference type="InterPro" id="IPR050834">
    <property type="entry name" value="Glycosyltransf_2"/>
</dbReference>
<evidence type="ECO:0000313" key="5">
    <source>
        <dbReference type="EMBL" id="OKL47293.1"/>
    </source>
</evidence>
<keyword evidence="6" id="KW-1185">Reference proteome</keyword>
<dbReference type="SUPFAM" id="SSF53448">
    <property type="entry name" value="Nucleotide-diphospho-sugar transferases"/>
    <property type="match status" value="1"/>
</dbReference>
<dbReference type="InterPro" id="IPR029044">
    <property type="entry name" value="Nucleotide-diphossugar_trans"/>
</dbReference>
<dbReference type="STRING" id="1921764.BSR28_07615"/>
<dbReference type="InterPro" id="IPR001173">
    <property type="entry name" value="Glyco_trans_2-like"/>
</dbReference>
<dbReference type="Pfam" id="PF00535">
    <property type="entry name" value="Glycos_transf_2"/>
    <property type="match status" value="1"/>
</dbReference>
<protein>
    <submittedName>
        <fullName evidence="5">Glycosyl transferase</fullName>
    </submittedName>
</protein>
<comment type="caution">
    <text evidence="5">The sequence shown here is derived from an EMBL/GenBank/DDBJ whole genome shotgun (WGS) entry which is preliminary data.</text>
</comment>
<dbReference type="Gene3D" id="3.90.550.10">
    <property type="entry name" value="Spore Coat Polysaccharide Biosynthesis Protein SpsA, Chain A"/>
    <property type="match status" value="1"/>
</dbReference>
<reference evidence="5 6" key="1">
    <citation type="submission" date="2016-11" db="EMBL/GenBank/DDBJ databases">
        <title>Actinomyces gypaetusis sp. nov. isolated from the vulture Gypaetus barbatus in Qinghai Tibet Plateau China.</title>
        <authorList>
            <person name="Meng X."/>
        </authorList>
    </citation>
    <scope>NUCLEOTIDE SEQUENCE [LARGE SCALE GENOMIC DNA]</scope>
    <source>
        <strain evidence="5 6">VUL4_2</strain>
    </source>
</reference>
<evidence type="ECO:0000256" key="3">
    <source>
        <dbReference type="ARBA" id="ARBA00022679"/>
    </source>
</evidence>
<evidence type="ECO:0000313" key="6">
    <source>
        <dbReference type="Proteomes" id="UP000186785"/>
    </source>
</evidence>
<dbReference type="AlphaFoldDB" id="A0A1Q5PKY0"/>
<sequence>MTSKFSVLMAVYQGDDPQYLRRSLESVTVEQALPPNQLVIVVDGPIGESLAAEVPESGTKLGQTEVLTIKKPKNEGLALALVTGLEHCEHRFVARHDADDISLPERFAKQIPLLEQGFELVGAAIQDMYSETTEDGLIRRHPSSEAGIKRAIKYRDPFNHPSVVYDREAVVRAGGYEPLDLMEDYWLFARMVHRGVKCTNLPDVLVRYRVSSGAYKRRGGFRLLRSEMKLQRLLLREGIITIPIYFRNVLIRGVYRLIPASVRKVLYKYAVKIWSK</sequence>
<evidence type="ECO:0000256" key="2">
    <source>
        <dbReference type="ARBA" id="ARBA00022676"/>
    </source>
</evidence>
<dbReference type="GO" id="GO:0016757">
    <property type="term" value="F:glycosyltransferase activity"/>
    <property type="evidence" value="ECO:0007669"/>
    <property type="project" value="UniProtKB-KW"/>
</dbReference>
<dbReference type="PANTHER" id="PTHR43685:SF5">
    <property type="entry name" value="GLYCOSYLTRANSFERASE EPSE-RELATED"/>
    <property type="match status" value="1"/>
</dbReference>
<keyword evidence="3 5" id="KW-0808">Transferase</keyword>
<accession>A0A1Q5PKY0</accession>
<keyword evidence="2" id="KW-0328">Glycosyltransferase</keyword>